<keyword evidence="1" id="KW-0560">Oxidoreductase</keyword>
<dbReference type="Gene3D" id="1.10.645.10">
    <property type="entry name" value="Cytochrome-c3 Hydrogenase, chain B"/>
    <property type="match status" value="1"/>
</dbReference>
<keyword evidence="3" id="KW-0830">Ubiquinone</keyword>
<name>T1BX61_9ZZZZ</name>
<dbReference type="Pfam" id="PF00346">
    <property type="entry name" value="Complex1_49kDa"/>
    <property type="match status" value="1"/>
</dbReference>
<dbReference type="InterPro" id="IPR001135">
    <property type="entry name" value="NADH_Q_OxRdtase_suD"/>
</dbReference>
<comment type="caution">
    <text evidence="3">The sequence shown here is derived from an EMBL/GenBank/DDBJ whole genome shotgun (WGS) entry which is preliminary data.</text>
</comment>
<dbReference type="EMBL" id="AUZY01002050">
    <property type="protein sequence ID" value="EQD73213.1"/>
    <property type="molecule type" value="Genomic_DNA"/>
</dbReference>
<feature type="non-terminal residue" evidence="3">
    <location>
        <position position="1"/>
    </location>
</feature>
<organism evidence="3">
    <name type="scientific">mine drainage metagenome</name>
    <dbReference type="NCBI Taxonomy" id="410659"/>
    <lineage>
        <taxon>unclassified sequences</taxon>
        <taxon>metagenomes</taxon>
        <taxon>ecological metagenomes</taxon>
    </lineage>
</organism>
<evidence type="ECO:0000256" key="1">
    <source>
        <dbReference type="ARBA" id="ARBA00023002"/>
    </source>
</evidence>
<gene>
    <name evidence="3" type="ORF">B1B_03338</name>
</gene>
<dbReference type="GO" id="GO:0016651">
    <property type="term" value="F:oxidoreductase activity, acting on NAD(P)H"/>
    <property type="evidence" value="ECO:0007669"/>
    <property type="project" value="InterPro"/>
</dbReference>
<dbReference type="AlphaFoldDB" id="T1BX61"/>
<dbReference type="PANTHER" id="PTHR43485">
    <property type="entry name" value="HYDROGENASE-4 COMPONENT G"/>
    <property type="match status" value="1"/>
</dbReference>
<dbReference type="SUPFAM" id="SSF56762">
    <property type="entry name" value="HydB/Nqo4-like"/>
    <property type="match status" value="1"/>
</dbReference>
<protein>
    <submittedName>
        <fullName evidence="3">NADH-ubiquinone oxidoreductase, chain 49kDa</fullName>
    </submittedName>
</protein>
<proteinExistence type="predicted"/>
<sequence>EHILRLRARLCGHRFARGVVVPGGVSGPLHLSPTDALAAVGAIDRAIADDTRALMDTPSFLDRLRGTGILPASAVAEHGALGPVGRGSGLVEDVRVRRPYGAYRFLGFEPAEGFIEGDGWPGSRYGSRRSATRSISSARP</sequence>
<reference evidence="3" key="2">
    <citation type="journal article" date="2014" name="ISME J.">
        <title>Microbial stratification in low pH oxic and suboxic macroscopic growths along an acid mine drainage.</title>
        <authorList>
            <person name="Mendez-Garcia C."/>
            <person name="Mesa V."/>
            <person name="Sprenger R.R."/>
            <person name="Richter M."/>
            <person name="Diez M.S."/>
            <person name="Solano J."/>
            <person name="Bargiela R."/>
            <person name="Golyshina O.V."/>
            <person name="Manteca A."/>
            <person name="Ramos J.L."/>
            <person name="Gallego J.R."/>
            <person name="Llorente I."/>
            <person name="Martins Dos Santos V.A."/>
            <person name="Jensen O.N."/>
            <person name="Pelaez A.I."/>
            <person name="Sanchez J."/>
            <person name="Ferrer M."/>
        </authorList>
    </citation>
    <scope>NUCLEOTIDE SEQUENCE</scope>
</reference>
<dbReference type="GO" id="GO:0048038">
    <property type="term" value="F:quinone binding"/>
    <property type="evidence" value="ECO:0007669"/>
    <property type="project" value="InterPro"/>
</dbReference>
<evidence type="ECO:0000259" key="2">
    <source>
        <dbReference type="Pfam" id="PF00346"/>
    </source>
</evidence>
<dbReference type="PANTHER" id="PTHR43485:SF1">
    <property type="entry name" value="FORMATE HYDROGENLYASE SUBUNIT 5-RELATED"/>
    <property type="match status" value="1"/>
</dbReference>
<evidence type="ECO:0000313" key="3">
    <source>
        <dbReference type="EMBL" id="EQD73213.1"/>
    </source>
</evidence>
<accession>T1BX61</accession>
<dbReference type="InterPro" id="IPR052197">
    <property type="entry name" value="ComplexI_49kDa-like"/>
</dbReference>
<reference evidence="3" key="1">
    <citation type="submission" date="2013-08" db="EMBL/GenBank/DDBJ databases">
        <authorList>
            <person name="Mendez C."/>
            <person name="Richter M."/>
            <person name="Ferrer M."/>
            <person name="Sanchez J."/>
        </authorList>
    </citation>
    <scope>NUCLEOTIDE SEQUENCE</scope>
</reference>
<dbReference type="InterPro" id="IPR029014">
    <property type="entry name" value="NiFe-Hase_large"/>
</dbReference>
<dbReference type="GO" id="GO:0051287">
    <property type="term" value="F:NAD binding"/>
    <property type="evidence" value="ECO:0007669"/>
    <property type="project" value="InterPro"/>
</dbReference>
<feature type="domain" description="NADH-quinone oxidoreductase subunit D" evidence="2">
    <location>
        <begin position="1"/>
        <end position="111"/>
    </location>
</feature>